<keyword evidence="2" id="KW-1185">Reference proteome</keyword>
<dbReference type="EMBL" id="DS470576">
    <property type="protein sequence ID" value="EDO29423.1"/>
    <property type="molecule type" value="Genomic_DNA"/>
</dbReference>
<gene>
    <name evidence="1" type="ORF">NEMVEDRAFT_v1g72956</name>
</gene>
<reference evidence="1 2" key="1">
    <citation type="journal article" date="2007" name="Science">
        <title>Sea anemone genome reveals ancestral eumetazoan gene repertoire and genomic organization.</title>
        <authorList>
            <person name="Putnam N.H."/>
            <person name="Srivastava M."/>
            <person name="Hellsten U."/>
            <person name="Dirks B."/>
            <person name="Chapman J."/>
            <person name="Salamov A."/>
            <person name="Terry A."/>
            <person name="Shapiro H."/>
            <person name="Lindquist E."/>
            <person name="Kapitonov V.V."/>
            <person name="Jurka J."/>
            <person name="Genikhovich G."/>
            <person name="Grigoriev I.V."/>
            <person name="Lucas S.M."/>
            <person name="Steele R.E."/>
            <person name="Finnerty J.R."/>
            <person name="Technau U."/>
            <person name="Martindale M.Q."/>
            <person name="Rokhsar D.S."/>
        </authorList>
    </citation>
    <scope>NUCLEOTIDE SEQUENCE [LARGE SCALE GENOMIC DNA]</scope>
    <source>
        <strain evidence="2">CH2 X CH6</strain>
    </source>
</reference>
<evidence type="ECO:0000313" key="1">
    <source>
        <dbReference type="EMBL" id="EDO29423.1"/>
    </source>
</evidence>
<evidence type="ECO:0000313" key="2">
    <source>
        <dbReference type="Proteomes" id="UP000001593"/>
    </source>
</evidence>
<proteinExistence type="predicted"/>
<feature type="non-terminal residue" evidence="1">
    <location>
        <position position="1"/>
    </location>
</feature>
<accession>A7T3P2</accession>
<feature type="non-terminal residue" evidence="1">
    <location>
        <position position="55"/>
    </location>
</feature>
<dbReference type="HOGENOM" id="CLU_3038397_0_0_1"/>
<sequence>PPLIRRPIFYQSPPNIRAHILSEPPLIKGPIFYPRPPLNKRAHILSESPPPPAHQ</sequence>
<dbReference type="AlphaFoldDB" id="A7T3P2"/>
<protein>
    <submittedName>
        <fullName evidence="1">Uncharacterized protein</fullName>
    </submittedName>
</protein>
<organism evidence="1 2">
    <name type="scientific">Nematostella vectensis</name>
    <name type="common">Starlet sea anemone</name>
    <dbReference type="NCBI Taxonomy" id="45351"/>
    <lineage>
        <taxon>Eukaryota</taxon>
        <taxon>Metazoa</taxon>
        <taxon>Cnidaria</taxon>
        <taxon>Anthozoa</taxon>
        <taxon>Hexacorallia</taxon>
        <taxon>Actiniaria</taxon>
        <taxon>Edwardsiidae</taxon>
        <taxon>Nematostella</taxon>
    </lineage>
</organism>
<name>A7T3P2_NEMVE</name>
<dbReference type="Proteomes" id="UP000001593">
    <property type="component" value="Unassembled WGS sequence"/>
</dbReference>
<dbReference type="InParanoid" id="A7T3P2"/>